<evidence type="ECO:0000256" key="2">
    <source>
        <dbReference type="ARBA" id="ARBA00012438"/>
    </source>
</evidence>
<protein>
    <recommendedName>
        <fullName evidence="2">histidine kinase</fullName>
        <ecNumber evidence="2">2.7.13.3</ecNumber>
    </recommendedName>
</protein>
<proteinExistence type="predicted"/>
<dbReference type="EMBL" id="BAABID010000013">
    <property type="protein sequence ID" value="GAA4732533.1"/>
    <property type="molecule type" value="Genomic_DNA"/>
</dbReference>
<organism evidence="8 9">
    <name type="scientific">Isoptericola chiayiensis</name>
    <dbReference type="NCBI Taxonomy" id="579446"/>
    <lineage>
        <taxon>Bacteria</taxon>
        <taxon>Bacillati</taxon>
        <taxon>Actinomycetota</taxon>
        <taxon>Actinomycetes</taxon>
        <taxon>Micrococcales</taxon>
        <taxon>Promicromonosporaceae</taxon>
        <taxon>Isoptericola</taxon>
    </lineage>
</organism>
<dbReference type="InterPro" id="IPR013655">
    <property type="entry name" value="PAS_fold_3"/>
</dbReference>
<name>A0ABP8YMY9_9MICO</name>
<dbReference type="InterPro" id="IPR052162">
    <property type="entry name" value="Sensor_kinase/Photoreceptor"/>
</dbReference>
<evidence type="ECO:0000256" key="6">
    <source>
        <dbReference type="SAM" id="MobiDB-lite"/>
    </source>
</evidence>
<sequence length="275" mass="28768">MNPAAPVALPVRAGTVGGTGPDRTPAGCLGVEMSAPTSSHRGTRSTTVSGIAESLAVGAQLVVGRYRVDVGSGRLWWSDEVYRMHGREPDEGEPTIDGLRSRIHPDDRARLSRTAAVALRAGRPFSSGYRIVDPHGKSRTVVVTGEGQHDATGDLTHVAGYVLDVSPLTREALDRESQRAVGRAMVGAASVEQAKGALMAVRGVDESTADEVLGEVATRAGVPLQTAAAQVVAGLCDGGTDPVERIEGALGAVHAVDRPRGHEAQLARRRQRDRG</sequence>
<dbReference type="InterPro" id="IPR005561">
    <property type="entry name" value="ANTAR"/>
</dbReference>
<feature type="region of interest" description="Disordered" evidence="6">
    <location>
        <begin position="1"/>
        <end position="22"/>
    </location>
</feature>
<comment type="caution">
    <text evidence="8">The sequence shown here is derived from an EMBL/GenBank/DDBJ whole genome shotgun (WGS) entry which is preliminary data.</text>
</comment>
<dbReference type="PANTHER" id="PTHR43304:SF1">
    <property type="entry name" value="PAC DOMAIN-CONTAINING PROTEIN"/>
    <property type="match status" value="1"/>
</dbReference>
<evidence type="ECO:0000313" key="8">
    <source>
        <dbReference type="EMBL" id="GAA4732533.1"/>
    </source>
</evidence>
<evidence type="ECO:0000256" key="4">
    <source>
        <dbReference type="ARBA" id="ARBA00022679"/>
    </source>
</evidence>
<accession>A0ABP8YMY9</accession>
<dbReference type="Pfam" id="PF03861">
    <property type="entry name" value="ANTAR"/>
    <property type="match status" value="1"/>
</dbReference>
<reference evidence="9" key="1">
    <citation type="journal article" date="2019" name="Int. J. Syst. Evol. Microbiol.">
        <title>The Global Catalogue of Microorganisms (GCM) 10K type strain sequencing project: providing services to taxonomists for standard genome sequencing and annotation.</title>
        <authorList>
            <consortium name="The Broad Institute Genomics Platform"/>
            <consortium name="The Broad Institute Genome Sequencing Center for Infectious Disease"/>
            <person name="Wu L."/>
            <person name="Ma J."/>
        </authorList>
    </citation>
    <scope>NUCLEOTIDE SEQUENCE [LARGE SCALE GENOMIC DNA]</scope>
    <source>
        <strain evidence="9">JCM 18063</strain>
    </source>
</reference>
<evidence type="ECO:0000256" key="5">
    <source>
        <dbReference type="ARBA" id="ARBA00022777"/>
    </source>
</evidence>
<dbReference type="PROSITE" id="PS50921">
    <property type="entry name" value="ANTAR"/>
    <property type="match status" value="1"/>
</dbReference>
<keyword evidence="5" id="KW-0418">Kinase</keyword>
<dbReference type="Gene3D" id="1.10.10.10">
    <property type="entry name" value="Winged helix-like DNA-binding domain superfamily/Winged helix DNA-binding domain"/>
    <property type="match status" value="1"/>
</dbReference>
<evidence type="ECO:0000259" key="7">
    <source>
        <dbReference type="PROSITE" id="PS50921"/>
    </source>
</evidence>
<gene>
    <name evidence="8" type="ORF">GCM10023216_25880</name>
</gene>
<keyword evidence="3" id="KW-0597">Phosphoprotein</keyword>
<dbReference type="InterPro" id="IPR035965">
    <property type="entry name" value="PAS-like_dom_sf"/>
</dbReference>
<keyword evidence="4" id="KW-0808">Transferase</keyword>
<evidence type="ECO:0000256" key="3">
    <source>
        <dbReference type="ARBA" id="ARBA00022553"/>
    </source>
</evidence>
<dbReference type="InterPro" id="IPR036388">
    <property type="entry name" value="WH-like_DNA-bd_sf"/>
</dbReference>
<dbReference type="InterPro" id="IPR000014">
    <property type="entry name" value="PAS"/>
</dbReference>
<dbReference type="Gene3D" id="3.30.450.20">
    <property type="entry name" value="PAS domain"/>
    <property type="match status" value="1"/>
</dbReference>
<keyword evidence="9" id="KW-1185">Reference proteome</keyword>
<dbReference type="EC" id="2.7.13.3" evidence="2"/>
<feature type="domain" description="ANTAR" evidence="7">
    <location>
        <begin position="170"/>
        <end position="232"/>
    </location>
</feature>
<dbReference type="Proteomes" id="UP001500956">
    <property type="component" value="Unassembled WGS sequence"/>
</dbReference>
<dbReference type="Pfam" id="PF08447">
    <property type="entry name" value="PAS_3"/>
    <property type="match status" value="1"/>
</dbReference>
<evidence type="ECO:0000313" key="9">
    <source>
        <dbReference type="Proteomes" id="UP001500956"/>
    </source>
</evidence>
<dbReference type="PANTHER" id="PTHR43304">
    <property type="entry name" value="PHYTOCHROME-LIKE PROTEIN CPH1"/>
    <property type="match status" value="1"/>
</dbReference>
<comment type="catalytic activity">
    <reaction evidence="1">
        <text>ATP + protein L-histidine = ADP + protein N-phospho-L-histidine.</text>
        <dbReference type="EC" id="2.7.13.3"/>
    </reaction>
</comment>
<dbReference type="SMART" id="SM01012">
    <property type="entry name" value="ANTAR"/>
    <property type="match status" value="1"/>
</dbReference>
<dbReference type="Gene3D" id="2.10.70.100">
    <property type="match status" value="1"/>
</dbReference>
<dbReference type="SUPFAM" id="SSF55785">
    <property type="entry name" value="PYP-like sensor domain (PAS domain)"/>
    <property type="match status" value="1"/>
</dbReference>
<dbReference type="CDD" id="cd00130">
    <property type="entry name" value="PAS"/>
    <property type="match status" value="1"/>
</dbReference>
<evidence type="ECO:0000256" key="1">
    <source>
        <dbReference type="ARBA" id="ARBA00000085"/>
    </source>
</evidence>